<dbReference type="InterPro" id="IPR035919">
    <property type="entry name" value="EAL_sf"/>
</dbReference>
<dbReference type="SMART" id="SM00267">
    <property type="entry name" value="GGDEF"/>
    <property type="match status" value="1"/>
</dbReference>
<protein>
    <submittedName>
        <fullName evidence="2">Diguanylate cyclase</fullName>
    </submittedName>
</protein>
<dbReference type="Gene3D" id="3.30.450.20">
    <property type="entry name" value="PAS domain"/>
    <property type="match status" value="1"/>
</dbReference>
<dbReference type="Proteomes" id="UP000238358">
    <property type="component" value="Chromosome"/>
</dbReference>
<evidence type="ECO:0000259" key="1">
    <source>
        <dbReference type="PROSITE" id="PS50883"/>
    </source>
</evidence>
<dbReference type="SUPFAM" id="SSF141868">
    <property type="entry name" value="EAL domain-like"/>
    <property type="match status" value="1"/>
</dbReference>
<dbReference type="OrthoDB" id="9813903at2"/>
<dbReference type="InterPro" id="IPR000160">
    <property type="entry name" value="GGDEF_dom"/>
</dbReference>
<dbReference type="PANTHER" id="PTHR33121:SF70">
    <property type="entry name" value="SIGNALING PROTEIN YKOW"/>
    <property type="match status" value="1"/>
</dbReference>
<dbReference type="EMBL" id="CP027569">
    <property type="protein sequence ID" value="AVO26342.1"/>
    <property type="molecule type" value="Genomic_DNA"/>
</dbReference>
<dbReference type="InterPro" id="IPR029787">
    <property type="entry name" value="Nucleotide_cyclase"/>
</dbReference>
<dbReference type="Pfam" id="PF00563">
    <property type="entry name" value="EAL"/>
    <property type="match status" value="1"/>
</dbReference>
<dbReference type="PROSITE" id="PS50883">
    <property type="entry name" value="EAL"/>
    <property type="match status" value="1"/>
</dbReference>
<dbReference type="Gene3D" id="3.20.20.450">
    <property type="entry name" value="EAL domain"/>
    <property type="match status" value="1"/>
</dbReference>
<dbReference type="InterPro" id="IPR035965">
    <property type="entry name" value="PAS-like_dom_sf"/>
</dbReference>
<accession>A0A2S0M4G9</accession>
<evidence type="ECO:0000313" key="2">
    <source>
        <dbReference type="EMBL" id="AVO26342.1"/>
    </source>
</evidence>
<proteinExistence type="predicted"/>
<dbReference type="Gene3D" id="3.30.70.270">
    <property type="match status" value="1"/>
</dbReference>
<dbReference type="SUPFAM" id="SSF55785">
    <property type="entry name" value="PYP-like sensor domain (PAS domain)"/>
    <property type="match status" value="1"/>
</dbReference>
<name>A0A2S0M4G9_MEGEL</name>
<dbReference type="SUPFAM" id="SSF55073">
    <property type="entry name" value="Nucleotide cyclase"/>
    <property type="match status" value="1"/>
</dbReference>
<dbReference type="InterPro" id="IPR050706">
    <property type="entry name" value="Cyclic-di-GMP_PDE-like"/>
</dbReference>
<reference evidence="2 3" key="1">
    <citation type="journal article" date="2018" name="Genome Announc.">
        <title>Complete genomes of two Megasphaera elsdenii strains, NCIMB 702410 and ATCC 25940.</title>
        <authorList>
            <person name="Hatmaker E.A."/>
            <person name="O'Dell K."/>
            <person name="Riley L.A."/>
            <person name="Klingeman D.M."/>
            <person name="Guss A.M."/>
        </authorList>
    </citation>
    <scope>NUCLEOTIDE SEQUENCE [LARGE SCALE GENOMIC DNA]</scope>
    <source>
        <strain evidence="2 3">NCIMB702410</strain>
    </source>
</reference>
<evidence type="ECO:0000313" key="3">
    <source>
        <dbReference type="Proteomes" id="UP000238358"/>
    </source>
</evidence>
<feature type="domain" description="EAL" evidence="1">
    <location>
        <begin position="143"/>
        <end position="395"/>
    </location>
</feature>
<dbReference type="Pfam" id="PF00990">
    <property type="entry name" value="GGDEF"/>
    <property type="match status" value="1"/>
</dbReference>
<dbReference type="InterPro" id="IPR043128">
    <property type="entry name" value="Rev_trsase/Diguanyl_cyclase"/>
</dbReference>
<dbReference type="AlphaFoldDB" id="A0A2S0M4G9"/>
<dbReference type="CDD" id="cd01948">
    <property type="entry name" value="EAL"/>
    <property type="match status" value="1"/>
</dbReference>
<sequence>MEPAVCTTNLKPFTDIFEDLPCCFYIVQAQEPFSLLYANGETLRLFDCRNLEEFRHHIRNNGRNVVAINDQPRFMEEVQRELIEKQGRFAHVQAHLFTRENRIRYADISGRKVDTEIWGKVIYCTLQEIDIPQNGHRVDRDIRDYVTQHLDEALEKHWIQVYYQPIIRTLTGKLCGMEALARWVDPQVGFLSPASFIPILEQVRLIHRLDTYVLEEVCRMLRQRLDENLPITPISFNLSKYDFDNMDVFTVVENMRKKYSLPRDFLHVEITESVLAQNAQEIHQTIDRLRNEGYEVWLDDFGSGYSSLNVLKDYRLDLIKLDMSFLRNFTEVSRSIVSSVIIMAKRLGIKTLVEGVETKEQADYLAAIGCGRQQGYYYGKPQPLTGVLAHMEAEGRTTEPRKWFHFYDMASMSIHETDRTSALYEMDETGYLRYIYTNQPYRDEIRKMGYSLADVEKNMNQPKKLEVIRTFRTYIELSRKSHQLETYYYIDDGDYIGVRIRVICEMNRHLLIHTEFQNISQSTPGLQQNKLDANLRYLYDLFEDVYLISPHEDTIEHLYANNNSSQFLFQGKAQNIQETLQQFAQQRVYEEDRASYLAFADLTTIKQRLSQNASGSLSCFFRSKDKHGNYKWRECMVVLLYNVQHPLLLVAVRTIDNPVTVSAVSRGTTDALPALLWANFKKNTRFNYFWKDKNRRFLGASQSFLHHYGLQSEEEIIGKTDEDMNWHIDNAPYRNDELDVLHQGKFIENVPGECIVKGILHHIICYKWPIYQNGQIIGLMGAFFDTDQLYRRLRQNLSDPFNDPISGLQNRQGFLNDLMTCQEMWDTAHQPYCLILLESRCDEYMKKSYELPLLRKLIRKEGQIIQEMAGTDSTISRVFNSTFAILRQEKSPEESEALAQKIQHRLQDIHQVDGSPVTITFHWSIVHSTDPLLRKDTTMKARRFYRLAMKRLRNEDR</sequence>
<gene>
    <name evidence="2" type="ORF">C6Y28_01150</name>
</gene>
<dbReference type="PANTHER" id="PTHR33121">
    <property type="entry name" value="CYCLIC DI-GMP PHOSPHODIESTERASE PDEF"/>
    <property type="match status" value="1"/>
</dbReference>
<dbReference type="GO" id="GO:0071111">
    <property type="term" value="F:cyclic-guanylate-specific phosphodiesterase activity"/>
    <property type="evidence" value="ECO:0007669"/>
    <property type="project" value="InterPro"/>
</dbReference>
<dbReference type="InterPro" id="IPR001633">
    <property type="entry name" value="EAL_dom"/>
</dbReference>
<dbReference type="SMART" id="SM00052">
    <property type="entry name" value="EAL"/>
    <property type="match status" value="1"/>
</dbReference>
<organism evidence="2 3">
    <name type="scientific">Megasphaera elsdenii</name>
    <dbReference type="NCBI Taxonomy" id="907"/>
    <lineage>
        <taxon>Bacteria</taxon>
        <taxon>Bacillati</taxon>
        <taxon>Bacillota</taxon>
        <taxon>Negativicutes</taxon>
        <taxon>Veillonellales</taxon>
        <taxon>Veillonellaceae</taxon>
        <taxon>Megasphaera</taxon>
    </lineage>
</organism>